<dbReference type="OrthoDB" id="7408997at2"/>
<evidence type="ECO:0000256" key="1">
    <source>
        <dbReference type="SAM" id="Phobius"/>
    </source>
</evidence>
<dbReference type="RefSeq" id="WP_142787943.1">
    <property type="nucleotide sequence ID" value="NZ_VHJK01000001.1"/>
</dbReference>
<gene>
    <name evidence="2" type="ORF">FGU71_07185</name>
</gene>
<name>A0A547PC06_9SPHN</name>
<sequence length="181" mass="20083">MMTGASNLSLIASAIYGIVFLTTLLAAVAAAKTHQKQWHILSWVWLAAVFAAMAAARIYQVEDVMRDELREMLRAQGNYNTRRVFQGAIAVALAGVIAALCAWWFVRRGRYLHGKRNVAVALANAAGAGLIMLVMMRLISLSQIDWFLFGPLKLNWIADLGFSFAVSGASISYVWWVSRRF</sequence>
<feature type="transmembrane region" description="Helical" evidence="1">
    <location>
        <begin position="6"/>
        <end position="28"/>
    </location>
</feature>
<protein>
    <submittedName>
        <fullName evidence="2">Uncharacterized protein</fullName>
    </submittedName>
</protein>
<dbReference type="AlphaFoldDB" id="A0A547PC06"/>
<evidence type="ECO:0000313" key="2">
    <source>
        <dbReference type="EMBL" id="TRD11670.1"/>
    </source>
</evidence>
<proteinExistence type="predicted"/>
<feature type="transmembrane region" description="Helical" evidence="1">
    <location>
        <begin position="40"/>
        <end position="59"/>
    </location>
</feature>
<organism evidence="2 3">
    <name type="scientific">Erythrobacter insulae</name>
    <dbReference type="NCBI Taxonomy" id="2584124"/>
    <lineage>
        <taxon>Bacteria</taxon>
        <taxon>Pseudomonadati</taxon>
        <taxon>Pseudomonadota</taxon>
        <taxon>Alphaproteobacteria</taxon>
        <taxon>Sphingomonadales</taxon>
        <taxon>Erythrobacteraceae</taxon>
        <taxon>Erythrobacter/Porphyrobacter group</taxon>
        <taxon>Erythrobacter</taxon>
    </lineage>
</organism>
<comment type="caution">
    <text evidence="2">The sequence shown here is derived from an EMBL/GenBank/DDBJ whole genome shotgun (WGS) entry which is preliminary data.</text>
</comment>
<keyword evidence="1" id="KW-0812">Transmembrane</keyword>
<keyword evidence="3" id="KW-1185">Reference proteome</keyword>
<keyword evidence="1" id="KW-0472">Membrane</keyword>
<reference evidence="2 3" key="1">
    <citation type="submission" date="2019-06" db="EMBL/GenBank/DDBJ databases">
        <title>Erythrobacter insulae sp. nov., isolated from a tidal flat.</title>
        <authorList>
            <person name="Yoon J.-H."/>
        </authorList>
    </citation>
    <scope>NUCLEOTIDE SEQUENCE [LARGE SCALE GENOMIC DNA]</scope>
    <source>
        <strain evidence="2 3">JBTF-M21</strain>
    </source>
</reference>
<dbReference type="Proteomes" id="UP000316343">
    <property type="component" value="Unassembled WGS sequence"/>
</dbReference>
<dbReference type="EMBL" id="VHJK01000001">
    <property type="protein sequence ID" value="TRD11670.1"/>
    <property type="molecule type" value="Genomic_DNA"/>
</dbReference>
<feature type="transmembrane region" description="Helical" evidence="1">
    <location>
        <begin position="84"/>
        <end position="106"/>
    </location>
</feature>
<feature type="transmembrane region" description="Helical" evidence="1">
    <location>
        <begin position="118"/>
        <end position="136"/>
    </location>
</feature>
<evidence type="ECO:0000313" key="3">
    <source>
        <dbReference type="Proteomes" id="UP000316343"/>
    </source>
</evidence>
<feature type="transmembrane region" description="Helical" evidence="1">
    <location>
        <begin position="156"/>
        <end position="176"/>
    </location>
</feature>
<keyword evidence="1" id="KW-1133">Transmembrane helix</keyword>
<accession>A0A547PC06</accession>